<feature type="compositionally biased region" description="Basic and acidic residues" evidence="1">
    <location>
        <begin position="48"/>
        <end position="73"/>
    </location>
</feature>
<accession>A0A1H3GU00</accession>
<dbReference type="AlphaFoldDB" id="A0A1H3GU00"/>
<evidence type="ECO:0000313" key="2">
    <source>
        <dbReference type="EMBL" id="SDY06455.1"/>
    </source>
</evidence>
<dbReference type="Proteomes" id="UP000182902">
    <property type="component" value="Unassembled WGS sequence"/>
</dbReference>
<evidence type="ECO:0000256" key="1">
    <source>
        <dbReference type="SAM" id="MobiDB-lite"/>
    </source>
</evidence>
<dbReference type="RefSeq" id="WP_244160700.1">
    <property type="nucleotide sequence ID" value="NZ_FNOX01000002.1"/>
</dbReference>
<reference evidence="2 3" key="1">
    <citation type="submission" date="2016-10" db="EMBL/GenBank/DDBJ databases">
        <authorList>
            <person name="de Groot N.N."/>
        </authorList>
    </citation>
    <scope>NUCLEOTIDE SEQUENCE [LARGE SCALE GENOMIC DNA]</scope>
    <source>
        <strain evidence="2 3">ICMP 14252</strain>
    </source>
</reference>
<feature type="region of interest" description="Disordered" evidence="1">
    <location>
        <begin position="20"/>
        <end position="91"/>
    </location>
</feature>
<name>A0A1H3GU00_9PSED</name>
<protein>
    <submittedName>
        <fullName evidence="2">Uncharacterized protein</fullName>
    </submittedName>
</protein>
<sequence length="1265" mass="139148">MSTILAKGGVPVLPLSSSAQVSTPHIPTADVPASPSVIAVTPGPSPTDTHHSRSLREVKLQEQAGRDKRDTDVKSAAVPPAKAGKVRRRYPAAADAEKADIALQKRLVNGLNTDNADEKANPEKSSVEPFIEMYNQAVNEPSVQAWFRSQALKPETIRVFNDCVVGVVVRDGKETLQRFSATDGSGWGQVSQTISALQQVLSPSNLGLPATGRPNAIGRDVLLDFYGVKPPESEKSAHHLSKHLKNNGWPKITAARRDEWQRQFKELAQRREDSAVRARVVEQFRSQFTGEPDTNVLDLDDQNVKVDPGSSLDQRSKKPRQLFLQFLESATFQAFLKKAGYDLPGSEFRMPEFRLSEGDLQMRNLAGDWVSIQQAFDHEVERASRNDDAEGKAARKMNEAYDQLVKMSKKTGNALYSTRTYDTRQVLAFYAPDVPKTVGQLRATIHWLTTQMPSPPLAGDYAGMTPYGGPGLSSHVTQTLQGRSAQVEVALKAFSPPASGFQAYPDPDSHLAAFFDSPQAIAMAEDIAKSIGLYAVADGQALTRTDRHQLLATTLKFCVDSPVPGKRGTVAGYELYQPGNKGRTLKEVRERVERHLESKGVDPKVSALMAHLLLAQSAPEMLVKRDPGVDAEKAKLFNQDPENIKVGSTAWMNMRLGCEIAGDSRLNLTQVLALARQEATGPKQEALIKTMGVSPLLDWAVMNGIFPATSDGRYSTGDYEAASKAFSEREYQTREAFNVLMSEPPTESSVLVRQLLLLFPEMTEEEIRNLKVPDYPDTGFSAGAFRSGKTDRNEKFLIDVILMNYKDNKPLLGVKDYWTRSAFAHTKVDFATFKERLKQLPRIEPLVAPAVDKYIADLRAAQSTTLKLMIADLPLEDRKALEWGKITFYSVRKTTGDSLRVDQGPDSKVEQSKGKHGLLLRYETGLVKPRFGYYEVFPGSMTMVKRPDLPSKLPLDGKVENETLRDSLYTYAGPVIRNGTTQPFDFDAYSTGSEPRAGVTSQVIIEELPDPIPERTGHIHDRAPNTFASSKISQIVDRLVAYNFKDERDARIAYANEPTDLYKRNHPFSTSSLFSAEGTRMLLSLIPFVGAMADLVEGKTEDGAKGLMIDVLSFFATGGWSGLKAFGKGLKMLIPFSGTPFTLAALKGGVTYIRGLFNPLEAIPSIFRGGVNGVKGLGKVANGVPVHIGSNIYLPVTTFEQWRWLSGASDSVFGNRRKNFPGARKGFSGGQEVLAVQKNGSWYAINPVSHKPEGTPLEHFRPAPV</sequence>
<dbReference type="EMBL" id="FNOX01000002">
    <property type="protein sequence ID" value="SDY06455.1"/>
    <property type="molecule type" value="Genomic_DNA"/>
</dbReference>
<organism evidence="2 3">
    <name type="scientific">Pseudomonas salomonii</name>
    <dbReference type="NCBI Taxonomy" id="191391"/>
    <lineage>
        <taxon>Bacteria</taxon>
        <taxon>Pseudomonadati</taxon>
        <taxon>Pseudomonadota</taxon>
        <taxon>Gammaproteobacteria</taxon>
        <taxon>Pseudomonadales</taxon>
        <taxon>Pseudomonadaceae</taxon>
        <taxon>Pseudomonas</taxon>
    </lineage>
</organism>
<gene>
    <name evidence="2" type="ORF">SAMN05216247_102556</name>
</gene>
<evidence type="ECO:0000313" key="3">
    <source>
        <dbReference type="Proteomes" id="UP000182902"/>
    </source>
</evidence>
<proteinExistence type="predicted"/>